<proteinExistence type="predicted"/>
<evidence type="ECO:0000313" key="3">
    <source>
        <dbReference type="EMBL" id="SFP79018.1"/>
    </source>
</evidence>
<feature type="transmembrane region" description="Helical" evidence="2">
    <location>
        <begin position="6"/>
        <end position="26"/>
    </location>
</feature>
<evidence type="ECO:0000256" key="1">
    <source>
        <dbReference type="SAM" id="MobiDB-lite"/>
    </source>
</evidence>
<dbReference type="InterPro" id="IPR013783">
    <property type="entry name" value="Ig-like_fold"/>
</dbReference>
<keyword evidence="4" id="KW-1185">Reference proteome</keyword>
<evidence type="ECO:0000313" key="4">
    <source>
        <dbReference type="Proteomes" id="UP000182624"/>
    </source>
</evidence>
<dbReference type="AlphaFoldDB" id="A0A1I5T7S4"/>
<protein>
    <submittedName>
        <fullName evidence="3">Uncharacterized protein</fullName>
    </submittedName>
</protein>
<feature type="compositionally biased region" description="Polar residues" evidence="1">
    <location>
        <begin position="143"/>
        <end position="157"/>
    </location>
</feature>
<gene>
    <name evidence="3" type="ORF">SAMN04487928_10854</name>
</gene>
<keyword evidence="2" id="KW-0472">Membrane</keyword>
<dbReference type="RefSeq" id="WP_074886224.1">
    <property type="nucleotide sequence ID" value="NZ_FOXO01000008.1"/>
</dbReference>
<dbReference type="OrthoDB" id="1972074at2"/>
<sequence>MKGNILGILFTILSGVLIALIVLAYGRSDRIAPEFRFSALNLTYDSSTEDKDLLVGINAYDSVDGDLTDRIVVEKVVLNREAGTAVVYYAVADYSGNVTKQSRVFPADIKDMENNGDTVEVMEDSLFSNMGLNVESEADQESSEGVSTEGISTESGN</sequence>
<name>A0A1I5T7S4_9FIRM</name>
<accession>A0A1I5T7S4</accession>
<dbReference type="EMBL" id="FOXO01000008">
    <property type="protein sequence ID" value="SFP79018.1"/>
    <property type="molecule type" value="Genomic_DNA"/>
</dbReference>
<keyword evidence="2" id="KW-0812">Transmembrane</keyword>
<organism evidence="3 4">
    <name type="scientific">Butyrivibrio proteoclasticus</name>
    <dbReference type="NCBI Taxonomy" id="43305"/>
    <lineage>
        <taxon>Bacteria</taxon>
        <taxon>Bacillati</taxon>
        <taxon>Bacillota</taxon>
        <taxon>Clostridia</taxon>
        <taxon>Lachnospirales</taxon>
        <taxon>Lachnospiraceae</taxon>
        <taxon>Butyrivibrio</taxon>
    </lineage>
</organism>
<feature type="region of interest" description="Disordered" evidence="1">
    <location>
        <begin position="135"/>
        <end position="157"/>
    </location>
</feature>
<dbReference type="Gene3D" id="2.60.40.10">
    <property type="entry name" value="Immunoglobulins"/>
    <property type="match status" value="1"/>
</dbReference>
<evidence type="ECO:0000256" key="2">
    <source>
        <dbReference type="SAM" id="Phobius"/>
    </source>
</evidence>
<reference evidence="4" key="1">
    <citation type="submission" date="2016-10" db="EMBL/GenBank/DDBJ databases">
        <authorList>
            <person name="Varghese N."/>
            <person name="Submissions S."/>
        </authorList>
    </citation>
    <scope>NUCLEOTIDE SEQUENCE [LARGE SCALE GENOMIC DNA]</scope>
    <source>
        <strain evidence="4">P18</strain>
    </source>
</reference>
<dbReference type="Proteomes" id="UP000182624">
    <property type="component" value="Unassembled WGS sequence"/>
</dbReference>
<keyword evidence="2" id="KW-1133">Transmembrane helix</keyword>